<feature type="region of interest" description="Disordered" evidence="1">
    <location>
        <begin position="358"/>
        <end position="378"/>
    </location>
</feature>
<dbReference type="Gene3D" id="1.10.3360.10">
    <property type="entry name" value="VPA0735-like domain"/>
    <property type="match status" value="1"/>
</dbReference>
<proteinExistence type="predicted"/>
<dbReference type="Pfam" id="PF06742">
    <property type="entry name" value="DUF1214"/>
    <property type="match status" value="1"/>
</dbReference>
<dbReference type="EMBL" id="CP074371">
    <property type="protein sequence ID" value="QVI20597.1"/>
    <property type="molecule type" value="Genomic_DNA"/>
</dbReference>
<dbReference type="InterPro" id="IPR010679">
    <property type="entry name" value="DUF1254"/>
</dbReference>
<dbReference type="InterPro" id="IPR037050">
    <property type="entry name" value="DUF1254_sf"/>
</dbReference>
<evidence type="ECO:0000313" key="5">
    <source>
        <dbReference type="Proteomes" id="UP000683310"/>
    </source>
</evidence>
<dbReference type="PANTHER" id="PTHR36509:SF3">
    <property type="entry name" value="SIGNAL PEPTIDE PROTEIN"/>
    <property type="match status" value="1"/>
</dbReference>
<feature type="compositionally biased region" description="Polar residues" evidence="1">
    <location>
        <begin position="358"/>
        <end position="370"/>
    </location>
</feature>
<dbReference type="InterPro" id="IPR010621">
    <property type="entry name" value="DUF1214"/>
</dbReference>
<keyword evidence="5" id="KW-1185">Reference proteome</keyword>
<evidence type="ECO:0000259" key="3">
    <source>
        <dbReference type="Pfam" id="PF06863"/>
    </source>
</evidence>
<dbReference type="SUPFAM" id="SSF160935">
    <property type="entry name" value="VPA0735-like"/>
    <property type="match status" value="1"/>
</dbReference>
<evidence type="ECO:0000259" key="2">
    <source>
        <dbReference type="Pfam" id="PF06742"/>
    </source>
</evidence>
<protein>
    <submittedName>
        <fullName evidence="4">DUF1254 domain-containing protein</fullName>
    </submittedName>
</protein>
<dbReference type="Gene3D" id="2.60.120.600">
    <property type="entry name" value="Domain of unknown function DUF1214, C-terminal domain"/>
    <property type="match status" value="1"/>
</dbReference>
<accession>A0ABX8CKX1</accession>
<reference evidence="4 5" key="1">
    <citation type="submission" date="2021-04" db="EMBL/GenBank/DDBJ databases">
        <title>Nocardia tengchongensis.</title>
        <authorList>
            <person name="Zhuang k."/>
            <person name="Ran Y."/>
            <person name="Li W."/>
        </authorList>
    </citation>
    <scope>NUCLEOTIDE SEQUENCE [LARGE SCALE GENOMIC DNA]</scope>
    <source>
        <strain evidence="4 5">CFH S0057</strain>
    </source>
</reference>
<sequence length="423" mass="46138">MPAVNYDRMLQAAIGIGGGSNQIVYWSKLVDWKNQTLTPNPNAVYLMPFYDTSAGPVVLEIPPADGDSKITGSIDSVWQTPLADVGPAGIDKGAGGRYLILAPGYSGQIPDGFIPLHSETKAGFALLRSNLKSGTDADVAAAVDYGKRARLYRLDAAGNPPPTTYVDASGKEFDATIPYNRDFFTTLNRVVQAEGWLPRDMAMVNQLSSLGITKGAPYQPDSATLTRLDDAAADAEKWLDELYVKSFEPPYFDNTHWALPANQQLVTAMHDGFADPANYPVDARGMTYSFAFFAPKNLGTGQFYLVSIHDSEGKDFEGGKNYKVTVPAHVPVSLYWSATAYDRETHTLIRDADWASRASNTPGLQTNSDGSIDLYIGPSAPDGKKSNWIPTKSGKKFEIMFRFYGPQPPLSEKTWKLPDIQPA</sequence>
<dbReference type="InterPro" id="IPR037049">
    <property type="entry name" value="DUF1214_C_sf"/>
</dbReference>
<feature type="domain" description="DUF1214" evidence="2">
    <location>
        <begin position="302"/>
        <end position="407"/>
    </location>
</feature>
<dbReference type="PANTHER" id="PTHR36509">
    <property type="entry name" value="BLL3101 PROTEIN"/>
    <property type="match status" value="1"/>
</dbReference>
<dbReference type="Proteomes" id="UP000683310">
    <property type="component" value="Chromosome"/>
</dbReference>
<gene>
    <name evidence="4" type="ORF">KHQ06_31405</name>
</gene>
<dbReference type="Gene3D" id="2.60.40.1610">
    <property type="entry name" value="Domain of unknown function DUF1254"/>
    <property type="match status" value="1"/>
</dbReference>
<evidence type="ECO:0000313" key="4">
    <source>
        <dbReference type="EMBL" id="QVI20597.1"/>
    </source>
</evidence>
<evidence type="ECO:0000256" key="1">
    <source>
        <dbReference type="SAM" id="MobiDB-lite"/>
    </source>
</evidence>
<feature type="domain" description="DUF1254" evidence="3">
    <location>
        <begin position="21"/>
        <end position="145"/>
    </location>
</feature>
<name>A0ABX8CKX1_9NOCA</name>
<organism evidence="4 5">
    <name type="scientific">Nocardia tengchongensis</name>
    <dbReference type="NCBI Taxonomy" id="2055889"/>
    <lineage>
        <taxon>Bacteria</taxon>
        <taxon>Bacillati</taxon>
        <taxon>Actinomycetota</taxon>
        <taxon>Actinomycetes</taxon>
        <taxon>Mycobacteriales</taxon>
        <taxon>Nocardiaceae</taxon>
        <taxon>Nocardia</taxon>
    </lineage>
</organism>
<dbReference type="Pfam" id="PF06863">
    <property type="entry name" value="DUF1254"/>
    <property type="match status" value="1"/>
</dbReference>